<protein>
    <submittedName>
        <fullName evidence="2">Uncharacterized protein</fullName>
    </submittedName>
</protein>
<evidence type="ECO:0000313" key="3">
    <source>
        <dbReference type="Proteomes" id="UP001292084"/>
    </source>
</evidence>
<feature type="transmembrane region" description="Helical" evidence="1">
    <location>
        <begin position="44"/>
        <end position="64"/>
    </location>
</feature>
<sequence length="412" mass="48468">MISIIAINMTVIGLTSLAEMKSVIGVDYGRFLLRKYKVFGWLRVYYLLIIFAIINVLALFLMGLNGNIFRMIYFWTIVTALAFAIYYFFSYIIVESKNVKKQIYEQELLGLYYNCNEKTTYPADLVTGIMDGSRTSKKLSQSVIHYFDQYSVDREEAFIELFGRESMLYQYTKRLNKIRSRDIGDAAPYIYRCGLYGTPDISHEFFQLYRYSNAQDRWILTILDEFDTTGEPGREQFDYIRLSNFTRIAAQLNTFGNSSNLYQHKFLEHLTRYYIKACFHSPPSVSKKIVSDTAVFGTAEFYKFMIKSYIEEKSELKLETIENQISNILTHTNQLLNPEQHFHILIKEILAHSEKEELQLLLTRITLNYQQKQSQNSQLPLINQEAIRQWIYNHQAAVREKEVEVRDFLFGK</sequence>
<evidence type="ECO:0000313" key="2">
    <source>
        <dbReference type="EMBL" id="MDZ5711319.1"/>
    </source>
</evidence>
<keyword evidence="3" id="KW-1185">Reference proteome</keyword>
<comment type="caution">
    <text evidence="2">The sequence shown here is derived from an EMBL/GenBank/DDBJ whole genome shotgun (WGS) entry which is preliminary data.</text>
</comment>
<feature type="transmembrane region" description="Helical" evidence="1">
    <location>
        <begin position="71"/>
        <end position="94"/>
    </location>
</feature>
<keyword evidence="1" id="KW-1133">Transmembrane helix</keyword>
<dbReference type="EMBL" id="JAXQNN010000001">
    <property type="protein sequence ID" value="MDZ5711319.1"/>
    <property type="molecule type" value="Genomic_DNA"/>
</dbReference>
<gene>
    <name evidence="2" type="ORF">UFB30_03745</name>
</gene>
<keyword evidence="1" id="KW-0812">Transmembrane</keyword>
<keyword evidence="1" id="KW-0472">Membrane</keyword>
<organism evidence="2 3">
    <name type="scientific">Jeotgalibacillus haloalkalitolerans</name>
    <dbReference type="NCBI Taxonomy" id="3104292"/>
    <lineage>
        <taxon>Bacteria</taxon>
        <taxon>Bacillati</taxon>
        <taxon>Bacillota</taxon>
        <taxon>Bacilli</taxon>
        <taxon>Bacillales</taxon>
        <taxon>Caryophanaceae</taxon>
        <taxon>Jeotgalibacillus</taxon>
    </lineage>
</organism>
<accession>A0ABU5KJ84</accession>
<reference evidence="2 3" key="1">
    <citation type="submission" date="2023-12" db="EMBL/GenBank/DDBJ databases">
        <title>Jeotgalibacillus haloalkaliphilus sp. nov., a novel salt-tolerant bacteria, isolated from the estuary of the Fenhe River into the Yellow River.</title>
        <authorList>
            <person name="Li Y."/>
        </authorList>
    </citation>
    <scope>NUCLEOTIDE SEQUENCE [LARGE SCALE GENOMIC DNA]</scope>
    <source>
        <strain evidence="2 3">HH7-29</strain>
    </source>
</reference>
<proteinExistence type="predicted"/>
<evidence type="ECO:0000256" key="1">
    <source>
        <dbReference type="SAM" id="Phobius"/>
    </source>
</evidence>
<dbReference type="Proteomes" id="UP001292084">
    <property type="component" value="Unassembled WGS sequence"/>
</dbReference>
<name>A0ABU5KJ84_9BACL</name>